<evidence type="ECO:0000313" key="1">
    <source>
        <dbReference type="EMBL" id="GAJ23753.1"/>
    </source>
</evidence>
<accession>X1V1W1</accession>
<gene>
    <name evidence="1" type="ORF">S12H4_61948</name>
</gene>
<dbReference type="AlphaFoldDB" id="X1V1W1"/>
<comment type="caution">
    <text evidence="1">The sequence shown here is derived from an EMBL/GenBank/DDBJ whole genome shotgun (WGS) entry which is preliminary data.</text>
</comment>
<proteinExistence type="predicted"/>
<reference evidence="1" key="1">
    <citation type="journal article" date="2014" name="Front. Microbiol.">
        <title>High frequency of phylogenetically diverse reductive dehalogenase-homologous genes in deep subseafloor sedimentary metagenomes.</title>
        <authorList>
            <person name="Kawai M."/>
            <person name="Futagami T."/>
            <person name="Toyoda A."/>
            <person name="Takaki Y."/>
            <person name="Nishi S."/>
            <person name="Hori S."/>
            <person name="Arai W."/>
            <person name="Tsubouchi T."/>
            <person name="Morono Y."/>
            <person name="Uchiyama I."/>
            <person name="Ito T."/>
            <person name="Fujiyama A."/>
            <person name="Inagaki F."/>
            <person name="Takami H."/>
        </authorList>
    </citation>
    <scope>NUCLEOTIDE SEQUENCE</scope>
    <source>
        <strain evidence="1">Expedition CK06-06</strain>
    </source>
</reference>
<name>X1V1W1_9ZZZZ</name>
<protein>
    <submittedName>
        <fullName evidence="1">Uncharacterized protein</fullName>
    </submittedName>
</protein>
<organism evidence="1">
    <name type="scientific">marine sediment metagenome</name>
    <dbReference type="NCBI Taxonomy" id="412755"/>
    <lineage>
        <taxon>unclassified sequences</taxon>
        <taxon>metagenomes</taxon>
        <taxon>ecological metagenomes</taxon>
    </lineage>
</organism>
<sequence>VEHRQVLTQQIVSMYAREPDAFEELHELAMEYIGDETVAAQLVEGAKAYRKSSRSPIPAIIIENEVGLGEMVSTFQVYDTNGVSIETGFVPDKTEIISG</sequence>
<dbReference type="EMBL" id="BARW01041320">
    <property type="protein sequence ID" value="GAJ23753.1"/>
    <property type="molecule type" value="Genomic_DNA"/>
</dbReference>
<feature type="non-terminal residue" evidence="1">
    <location>
        <position position="99"/>
    </location>
</feature>
<feature type="non-terminal residue" evidence="1">
    <location>
        <position position="1"/>
    </location>
</feature>